<evidence type="ECO:0000256" key="3">
    <source>
        <dbReference type="ARBA" id="ARBA00013109"/>
    </source>
</evidence>
<comment type="catalytic activity">
    <reaction evidence="10">
        <text>hydroxymethylbilane = uroporphyrinogen III + H2O</text>
        <dbReference type="Rhea" id="RHEA:18965"/>
        <dbReference type="ChEBI" id="CHEBI:15377"/>
        <dbReference type="ChEBI" id="CHEBI:57308"/>
        <dbReference type="ChEBI" id="CHEBI:57845"/>
        <dbReference type="EC" id="4.2.1.75"/>
    </reaction>
</comment>
<keyword evidence="4" id="KW-0350">Heme biosynthesis</keyword>
<evidence type="ECO:0000256" key="9">
    <source>
        <dbReference type="ARBA" id="ARBA00040167"/>
    </source>
</evidence>
<dbReference type="FunFam" id="3.40.50.10090:FF:000003">
    <property type="entry name" value="uroporphyrinogen-III synthase"/>
    <property type="match status" value="1"/>
</dbReference>
<reference evidence="13 14" key="1">
    <citation type="journal article" date="2008" name="Nature">
        <title>The genome of the model beetle and pest Tribolium castaneum.</title>
        <authorList>
            <consortium name="Tribolium Genome Sequencing Consortium"/>
            <person name="Richards S."/>
            <person name="Gibbs R.A."/>
            <person name="Weinstock G.M."/>
            <person name="Brown S.J."/>
            <person name="Denell R."/>
            <person name="Beeman R.W."/>
            <person name="Gibbs R."/>
            <person name="Beeman R.W."/>
            <person name="Brown S.J."/>
            <person name="Bucher G."/>
            <person name="Friedrich M."/>
            <person name="Grimmelikhuijzen C.J."/>
            <person name="Klingler M."/>
            <person name="Lorenzen M."/>
            <person name="Richards S."/>
            <person name="Roth S."/>
            <person name="Schroder R."/>
            <person name="Tautz D."/>
            <person name="Zdobnov E.M."/>
            <person name="Muzny D."/>
            <person name="Gibbs R.A."/>
            <person name="Weinstock G.M."/>
            <person name="Attaway T."/>
            <person name="Bell S."/>
            <person name="Buhay C.J."/>
            <person name="Chandrabose M.N."/>
            <person name="Chavez D."/>
            <person name="Clerk-Blankenburg K.P."/>
            <person name="Cree A."/>
            <person name="Dao M."/>
            <person name="Davis C."/>
            <person name="Chacko J."/>
            <person name="Dinh H."/>
            <person name="Dugan-Rocha S."/>
            <person name="Fowler G."/>
            <person name="Garner T.T."/>
            <person name="Garnes J."/>
            <person name="Gnirke A."/>
            <person name="Hawes A."/>
            <person name="Hernandez J."/>
            <person name="Hines S."/>
            <person name="Holder M."/>
            <person name="Hume J."/>
            <person name="Jhangiani S.N."/>
            <person name="Joshi V."/>
            <person name="Khan Z.M."/>
            <person name="Jackson L."/>
            <person name="Kovar C."/>
            <person name="Kowis A."/>
            <person name="Lee S."/>
            <person name="Lewis L.R."/>
            <person name="Margolis J."/>
            <person name="Morgan M."/>
            <person name="Nazareth L.V."/>
            <person name="Nguyen N."/>
            <person name="Okwuonu G."/>
            <person name="Parker D."/>
            <person name="Richards S."/>
            <person name="Ruiz S.J."/>
            <person name="Santibanez J."/>
            <person name="Savard J."/>
            <person name="Scherer S.E."/>
            <person name="Schneider B."/>
            <person name="Sodergren E."/>
            <person name="Tautz D."/>
            <person name="Vattahil S."/>
            <person name="Villasana D."/>
            <person name="White C.S."/>
            <person name="Wright R."/>
            <person name="Park Y."/>
            <person name="Beeman R.W."/>
            <person name="Lord J."/>
            <person name="Oppert B."/>
            <person name="Lorenzen M."/>
            <person name="Brown S."/>
            <person name="Wang L."/>
            <person name="Savard J."/>
            <person name="Tautz D."/>
            <person name="Richards S."/>
            <person name="Weinstock G."/>
            <person name="Gibbs R.A."/>
            <person name="Liu Y."/>
            <person name="Worley K."/>
            <person name="Weinstock G."/>
            <person name="Elsik C.G."/>
            <person name="Reese J.T."/>
            <person name="Elhaik E."/>
            <person name="Landan G."/>
            <person name="Graur D."/>
            <person name="Arensburger P."/>
            <person name="Atkinson P."/>
            <person name="Beeman R.W."/>
            <person name="Beidler J."/>
            <person name="Brown S.J."/>
            <person name="Demuth J.P."/>
            <person name="Drury D.W."/>
            <person name="Du Y.Z."/>
            <person name="Fujiwara H."/>
            <person name="Lorenzen M."/>
            <person name="Maselli V."/>
            <person name="Osanai M."/>
            <person name="Park Y."/>
            <person name="Robertson H.M."/>
            <person name="Tu Z."/>
            <person name="Wang J.J."/>
            <person name="Wang S."/>
            <person name="Richards S."/>
            <person name="Song H."/>
            <person name="Zhang L."/>
            <person name="Sodergren E."/>
            <person name="Werner D."/>
            <person name="Stanke M."/>
            <person name="Morgenstern B."/>
            <person name="Solovyev V."/>
            <person name="Kosarev P."/>
            <person name="Brown G."/>
            <person name="Chen H.C."/>
            <person name="Ermolaeva O."/>
            <person name="Hlavina W."/>
            <person name="Kapustin Y."/>
            <person name="Kiryutin B."/>
            <person name="Kitts P."/>
            <person name="Maglott D."/>
            <person name="Pruitt K."/>
            <person name="Sapojnikov V."/>
            <person name="Souvorov A."/>
            <person name="Mackey A.J."/>
            <person name="Waterhouse R.M."/>
            <person name="Wyder S."/>
            <person name="Zdobnov E.M."/>
            <person name="Zdobnov E.M."/>
            <person name="Wyder S."/>
            <person name="Kriventseva E.V."/>
            <person name="Kadowaki T."/>
            <person name="Bork P."/>
            <person name="Aranda M."/>
            <person name="Bao R."/>
            <person name="Beermann A."/>
            <person name="Berns N."/>
            <person name="Bolognesi R."/>
            <person name="Bonneton F."/>
            <person name="Bopp D."/>
            <person name="Brown S.J."/>
            <person name="Bucher G."/>
            <person name="Butts T."/>
            <person name="Chaumot A."/>
            <person name="Denell R.E."/>
            <person name="Ferrier D.E."/>
            <person name="Friedrich M."/>
            <person name="Gordon C.M."/>
            <person name="Jindra M."/>
            <person name="Klingler M."/>
            <person name="Lan Q."/>
            <person name="Lattorff H.M."/>
            <person name="Laudet V."/>
            <person name="von Levetsow C."/>
            <person name="Liu Z."/>
            <person name="Lutz R."/>
            <person name="Lynch J.A."/>
            <person name="da Fonseca R.N."/>
            <person name="Posnien N."/>
            <person name="Reuter R."/>
            <person name="Roth S."/>
            <person name="Savard J."/>
            <person name="Schinko J.B."/>
            <person name="Schmitt C."/>
            <person name="Schoppmeier M."/>
            <person name="Schroder R."/>
            <person name="Shippy T.D."/>
            <person name="Simonnet F."/>
            <person name="Marques-Souza H."/>
            <person name="Tautz D."/>
            <person name="Tomoyasu Y."/>
            <person name="Trauner J."/>
            <person name="Van der Zee M."/>
            <person name="Vervoort M."/>
            <person name="Wittkopp N."/>
            <person name="Wimmer E.A."/>
            <person name="Yang X."/>
            <person name="Jones A.K."/>
            <person name="Sattelle D.B."/>
            <person name="Ebert P.R."/>
            <person name="Nelson D."/>
            <person name="Scott J.G."/>
            <person name="Beeman R.W."/>
            <person name="Muthukrishnan S."/>
            <person name="Kramer K.J."/>
            <person name="Arakane Y."/>
            <person name="Beeman R.W."/>
            <person name="Zhu Q."/>
            <person name="Hogenkamp D."/>
            <person name="Dixit R."/>
            <person name="Oppert B."/>
            <person name="Jiang H."/>
            <person name="Zou Z."/>
            <person name="Marshall J."/>
            <person name="Elpidina E."/>
            <person name="Vinokurov K."/>
            <person name="Oppert C."/>
            <person name="Zou Z."/>
            <person name="Evans J."/>
            <person name="Lu Z."/>
            <person name="Zhao P."/>
            <person name="Sumathipala N."/>
            <person name="Altincicek B."/>
            <person name="Vilcinskas A."/>
            <person name="Williams M."/>
            <person name="Hultmark D."/>
            <person name="Hetru C."/>
            <person name="Jiang H."/>
            <person name="Grimmelikhuijzen C.J."/>
            <person name="Hauser F."/>
            <person name="Cazzamali G."/>
            <person name="Williamson M."/>
            <person name="Park Y."/>
            <person name="Li B."/>
            <person name="Tanaka Y."/>
            <person name="Predel R."/>
            <person name="Neupert S."/>
            <person name="Schachtner J."/>
            <person name="Verleyen P."/>
            <person name="Raible F."/>
            <person name="Bork P."/>
            <person name="Friedrich M."/>
            <person name="Walden K.K."/>
            <person name="Robertson H.M."/>
            <person name="Angeli S."/>
            <person name="Foret S."/>
            <person name="Bucher G."/>
            <person name="Schuetz S."/>
            <person name="Maleszka R."/>
            <person name="Wimmer E.A."/>
            <person name="Beeman R.W."/>
            <person name="Lorenzen M."/>
            <person name="Tomoyasu Y."/>
            <person name="Miller S.C."/>
            <person name="Grossmann D."/>
            <person name="Bucher G."/>
        </authorList>
    </citation>
    <scope>NUCLEOTIDE SEQUENCE [LARGE SCALE GENOMIC DNA]</scope>
    <source>
        <strain evidence="13 14">Georgia GA2</strain>
    </source>
</reference>
<dbReference type="Proteomes" id="UP000007266">
    <property type="component" value="Linkage group 9"/>
</dbReference>
<name>D6X1Q8_TRICA</name>
<evidence type="ECO:0000256" key="7">
    <source>
        <dbReference type="ARBA" id="ARBA00031702"/>
    </source>
</evidence>
<dbReference type="SUPFAM" id="SSF69618">
    <property type="entry name" value="HemD-like"/>
    <property type="match status" value="1"/>
</dbReference>
<dbReference type="GO" id="GO:0006782">
    <property type="term" value="P:protoporphyrinogen IX biosynthetic process"/>
    <property type="evidence" value="ECO:0007669"/>
    <property type="project" value="UniProtKB-UniPathway"/>
</dbReference>
<dbReference type="GO" id="GO:0004852">
    <property type="term" value="F:uroporphyrinogen-III synthase activity"/>
    <property type="evidence" value="ECO:0000318"/>
    <property type="project" value="GO_Central"/>
</dbReference>
<dbReference type="OrthoDB" id="5595751at2759"/>
<dbReference type="GO" id="GO:0006780">
    <property type="term" value="P:uroporphyrinogen III biosynthetic process"/>
    <property type="evidence" value="ECO:0000318"/>
    <property type="project" value="GO_Central"/>
</dbReference>
<evidence type="ECO:0000256" key="8">
    <source>
        <dbReference type="ARBA" id="ARBA00032649"/>
    </source>
</evidence>
<evidence type="ECO:0000256" key="10">
    <source>
        <dbReference type="ARBA" id="ARBA00048617"/>
    </source>
</evidence>
<evidence type="ECO:0000256" key="11">
    <source>
        <dbReference type="ARBA" id="ARBA00060039"/>
    </source>
</evidence>
<keyword evidence="14" id="KW-1185">Reference proteome</keyword>
<feature type="domain" description="Tetrapyrrole biosynthesis uroporphyrinogen III synthase" evidence="12">
    <location>
        <begin position="18"/>
        <end position="246"/>
    </location>
</feature>
<dbReference type="PANTHER" id="PTHR12390:SF0">
    <property type="entry name" value="UROPORPHYRINOGEN-III SYNTHASE"/>
    <property type="match status" value="1"/>
</dbReference>
<evidence type="ECO:0000256" key="6">
    <source>
        <dbReference type="ARBA" id="ARBA00023244"/>
    </source>
</evidence>
<dbReference type="EC" id="4.2.1.75" evidence="3"/>
<dbReference type="eggNOG" id="KOG4132">
    <property type="taxonomic scope" value="Eukaryota"/>
</dbReference>
<dbReference type="AlphaFoldDB" id="D6X1Q8"/>
<keyword evidence="6" id="KW-0627">Porphyrin biosynthesis</keyword>
<dbReference type="KEGG" id="tca:655957"/>
<dbReference type="InterPro" id="IPR003754">
    <property type="entry name" value="4pyrrol_synth_uPrphyn_synth"/>
</dbReference>
<evidence type="ECO:0000313" key="14">
    <source>
        <dbReference type="Proteomes" id="UP000007266"/>
    </source>
</evidence>
<dbReference type="PANTHER" id="PTHR12390">
    <property type="entry name" value="UROPORPHYRINOGEN III SYNTHASE"/>
    <property type="match status" value="1"/>
</dbReference>
<dbReference type="GO" id="GO:0006785">
    <property type="term" value="P:heme B biosynthetic process"/>
    <property type="evidence" value="ECO:0007669"/>
    <property type="project" value="UniProtKB-ARBA"/>
</dbReference>
<comment type="pathway">
    <text evidence="1">Porphyrin-containing compound metabolism; protoporphyrin-IX biosynthesis; coproporphyrinogen-III from 5-aminolevulinate: step 3/4.</text>
</comment>
<reference evidence="13 14" key="2">
    <citation type="journal article" date="2010" name="Nucleic Acids Res.">
        <title>BeetleBase in 2010: revisions to provide comprehensive genomic information for Tribolium castaneum.</title>
        <authorList>
            <person name="Kim H.S."/>
            <person name="Murphy T."/>
            <person name="Xia J."/>
            <person name="Caragea D."/>
            <person name="Park Y."/>
            <person name="Beeman R.W."/>
            <person name="Lorenzen M.D."/>
            <person name="Butcher S."/>
            <person name="Manak J.R."/>
            <person name="Brown S.J."/>
        </authorList>
    </citation>
    <scope>GENOME REANNOTATION</scope>
    <source>
        <strain evidence="13 14">Georgia GA2</strain>
    </source>
</reference>
<sequence>MTVLKNTVLLLKSDTTDDKYTKLLQARNFKVMAVKTLVFEYKNAAILREKLLSADKYSGILLSSPRCVSAVSQALEKRLVQELWGPKSNYTVGESTYKEALDKLGVECQGKESGNAKNLAQLIIQSKAQFTKPFLFPHGNLKTDTLKLELGRENLQIEGVLVYDTLPNPDIAQELSECTNNFTDIPEFVIYFSPSGLHSSIEYLRKLLTDRGVKIIAIGPVTELALQDLNLTVHAVAKSPTPEEVIKTLT</sequence>
<comment type="similarity">
    <text evidence="2">Belongs to the uroporphyrinogen-III synthase family.</text>
</comment>
<proteinExistence type="inferred from homology"/>
<dbReference type="Pfam" id="PF02602">
    <property type="entry name" value="HEM4"/>
    <property type="match status" value="1"/>
</dbReference>
<evidence type="ECO:0000256" key="2">
    <source>
        <dbReference type="ARBA" id="ARBA00008133"/>
    </source>
</evidence>
<evidence type="ECO:0000313" key="13">
    <source>
        <dbReference type="EMBL" id="EFA10147.1"/>
    </source>
</evidence>
<dbReference type="HOGENOM" id="CLU_051874_1_0_1"/>
<dbReference type="InterPro" id="IPR039793">
    <property type="entry name" value="UROS/Hem4"/>
</dbReference>
<comment type="function">
    <text evidence="11">Catalyzes cyclization of the linear tetrapyrrole, hydroxymethylbilane, to the macrocyclic uroporphyrinogen III, the branch point for the various sub-pathways leading to the wide diversity of porphyrins. Porphyrins act as cofactors for a multitude of enzymes that perform a variety of processes within the cell such as methionine synthesis (vitamin B12) or oxygen transport (heme).</text>
</comment>
<organism evidence="13 14">
    <name type="scientific">Tribolium castaneum</name>
    <name type="common">Red flour beetle</name>
    <dbReference type="NCBI Taxonomy" id="7070"/>
    <lineage>
        <taxon>Eukaryota</taxon>
        <taxon>Metazoa</taxon>
        <taxon>Ecdysozoa</taxon>
        <taxon>Arthropoda</taxon>
        <taxon>Hexapoda</taxon>
        <taxon>Insecta</taxon>
        <taxon>Pterygota</taxon>
        <taxon>Neoptera</taxon>
        <taxon>Endopterygota</taxon>
        <taxon>Coleoptera</taxon>
        <taxon>Polyphaga</taxon>
        <taxon>Cucujiformia</taxon>
        <taxon>Tenebrionidae</taxon>
        <taxon>Tenebrionidae incertae sedis</taxon>
        <taxon>Tribolium</taxon>
    </lineage>
</organism>
<dbReference type="STRING" id="7070.D6X1Q8"/>
<evidence type="ECO:0000256" key="1">
    <source>
        <dbReference type="ARBA" id="ARBA00004772"/>
    </source>
</evidence>
<evidence type="ECO:0000259" key="12">
    <source>
        <dbReference type="Pfam" id="PF02602"/>
    </source>
</evidence>
<dbReference type="GO" id="GO:0005829">
    <property type="term" value="C:cytosol"/>
    <property type="evidence" value="ECO:0000318"/>
    <property type="project" value="GO_Central"/>
</dbReference>
<dbReference type="PhylomeDB" id="D6X1Q8"/>
<protein>
    <recommendedName>
        <fullName evidence="9">Uroporphyrinogen-III synthase</fullName>
        <ecNumber evidence="3">4.2.1.75</ecNumber>
    </recommendedName>
    <alternativeName>
        <fullName evidence="8">Hydroxymethylbilane hydrolyase [cyclizing]</fullName>
    </alternativeName>
    <alternativeName>
        <fullName evidence="7">Uroporphyrinogen-III cosynthase</fullName>
    </alternativeName>
</protein>
<dbReference type="InterPro" id="IPR036108">
    <property type="entry name" value="4pyrrol_syn_uPrphyn_synt_sf"/>
</dbReference>
<keyword evidence="5" id="KW-0456">Lyase</keyword>
<dbReference type="InParanoid" id="D6X1Q8"/>
<dbReference type="Gene3D" id="3.40.50.10090">
    <property type="match status" value="2"/>
</dbReference>
<gene>
    <name evidence="13" type="primary">AUGUSTUS-3.0.2_12334</name>
    <name evidence="13" type="ORF">TcasGA2_TC012334</name>
</gene>
<dbReference type="UniPathway" id="UPA00251">
    <property type="reaction ID" value="UER00320"/>
</dbReference>
<dbReference type="FunCoup" id="D6X1Q8">
    <property type="interactions" value="363"/>
</dbReference>
<accession>D6X1Q8</accession>
<dbReference type="OMA" id="IHGADTG"/>
<dbReference type="CDD" id="cd06578">
    <property type="entry name" value="HemD"/>
    <property type="match status" value="1"/>
</dbReference>
<dbReference type="EMBL" id="KQ971371">
    <property type="protein sequence ID" value="EFA10147.1"/>
    <property type="molecule type" value="Genomic_DNA"/>
</dbReference>
<evidence type="ECO:0000256" key="4">
    <source>
        <dbReference type="ARBA" id="ARBA00023133"/>
    </source>
</evidence>
<evidence type="ECO:0000256" key="5">
    <source>
        <dbReference type="ARBA" id="ARBA00023239"/>
    </source>
</evidence>